<reference evidence="1 2" key="1">
    <citation type="submission" date="2023-03" db="EMBL/GenBank/DDBJ databases">
        <title>WGS of Gossypium arboreum.</title>
        <authorList>
            <person name="Yu D."/>
        </authorList>
    </citation>
    <scope>NUCLEOTIDE SEQUENCE [LARGE SCALE GENOMIC DNA]</scope>
    <source>
        <tissue evidence="1">Leaf</tissue>
    </source>
</reference>
<proteinExistence type="predicted"/>
<comment type="caution">
    <text evidence="1">The sequence shown here is derived from an EMBL/GenBank/DDBJ whole genome shotgun (WGS) entry which is preliminary data.</text>
</comment>
<keyword evidence="2" id="KW-1185">Reference proteome</keyword>
<name>A0ABR0P5P3_GOSAR</name>
<dbReference type="Proteomes" id="UP001358586">
    <property type="component" value="Chromosome 8"/>
</dbReference>
<evidence type="ECO:0000313" key="1">
    <source>
        <dbReference type="EMBL" id="KAK5813633.1"/>
    </source>
</evidence>
<evidence type="ECO:0000313" key="2">
    <source>
        <dbReference type="Proteomes" id="UP001358586"/>
    </source>
</evidence>
<dbReference type="EMBL" id="JARKNE010000008">
    <property type="protein sequence ID" value="KAK5813633.1"/>
    <property type="molecule type" value="Genomic_DNA"/>
</dbReference>
<protein>
    <submittedName>
        <fullName evidence="1">Uncharacterized protein</fullName>
    </submittedName>
</protein>
<gene>
    <name evidence="1" type="ORF">PVK06_029084</name>
</gene>
<accession>A0ABR0P5P3</accession>
<sequence length="74" mass="8742">MIWQQICWQRTKSGWTKVNTDGARQLKRGYEAAEGSIRDENDVRKSSFARYVVLLKLNYRITLTTSRLSDWMIT</sequence>
<organism evidence="1 2">
    <name type="scientific">Gossypium arboreum</name>
    <name type="common">Tree cotton</name>
    <name type="synonym">Gossypium nanking</name>
    <dbReference type="NCBI Taxonomy" id="29729"/>
    <lineage>
        <taxon>Eukaryota</taxon>
        <taxon>Viridiplantae</taxon>
        <taxon>Streptophyta</taxon>
        <taxon>Embryophyta</taxon>
        <taxon>Tracheophyta</taxon>
        <taxon>Spermatophyta</taxon>
        <taxon>Magnoliopsida</taxon>
        <taxon>eudicotyledons</taxon>
        <taxon>Gunneridae</taxon>
        <taxon>Pentapetalae</taxon>
        <taxon>rosids</taxon>
        <taxon>malvids</taxon>
        <taxon>Malvales</taxon>
        <taxon>Malvaceae</taxon>
        <taxon>Malvoideae</taxon>
        <taxon>Gossypium</taxon>
    </lineage>
</organism>